<dbReference type="Proteomes" id="UP001437256">
    <property type="component" value="Unassembled WGS sequence"/>
</dbReference>
<dbReference type="SUPFAM" id="SSF51735">
    <property type="entry name" value="NAD(P)-binding Rossmann-fold domains"/>
    <property type="match status" value="1"/>
</dbReference>
<dbReference type="InterPro" id="IPR036291">
    <property type="entry name" value="NAD(P)-bd_dom_sf"/>
</dbReference>
<comment type="caution">
    <text evidence="3">The sequence shown here is derived from an EMBL/GenBank/DDBJ whole genome shotgun (WGS) entry which is preliminary data.</text>
</comment>
<evidence type="ECO:0000313" key="3">
    <source>
        <dbReference type="EMBL" id="KAL0065518.1"/>
    </source>
</evidence>
<organism evidence="3 4">
    <name type="scientific">Marasmius tenuissimus</name>
    <dbReference type="NCBI Taxonomy" id="585030"/>
    <lineage>
        <taxon>Eukaryota</taxon>
        <taxon>Fungi</taxon>
        <taxon>Dikarya</taxon>
        <taxon>Basidiomycota</taxon>
        <taxon>Agaricomycotina</taxon>
        <taxon>Agaricomycetes</taxon>
        <taxon>Agaricomycetidae</taxon>
        <taxon>Agaricales</taxon>
        <taxon>Marasmiineae</taxon>
        <taxon>Marasmiaceae</taxon>
        <taxon>Marasmius</taxon>
    </lineage>
</organism>
<dbReference type="EMBL" id="JBBXMP010000046">
    <property type="protein sequence ID" value="KAL0065518.1"/>
    <property type="molecule type" value="Genomic_DNA"/>
</dbReference>
<dbReference type="PANTHER" id="PTHR47706">
    <property type="entry name" value="NMRA-LIKE FAMILY PROTEIN"/>
    <property type="match status" value="1"/>
</dbReference>
<accession>A0ABR2ZVY3</accession>
<keyword evidence="2" id="KW-0560">Oxidoreductase</keyword>
<keyword evidence="4" id="KW-1185">Reference proteome</keyword>
<keyword evidence="1" id="KW-0521">NADP</keyword>
<dbReference type="Gene3D" id="3.40.50.720">
    <property type="entry name" value="NAD(P)-binding Rossmann-like Domain"/>
    <property type="match status" value="1"/>
</dbReference>
<evidence type="ECO:0000256" key="2">
    <source>
        <dbReference type="ARBA" id="ARBA00023002"/>
    </source>
</evidence>
<reference evidence="3 4" key="1">
    <citation type="submission" date="2024-05" db="EMBL/GenBank/DDBJ databases">
        <title>A draft genome resource for the thread blight pathogen Marasmius tenuissimus strain MS-2.</title>
        <authorList>
            <person name="Yulfo-Soto G.E."/>
            <person name="Baruah I.K."/>
            <person name="Amoako-Attah I."/>
            <person name="Bukari Y."/>
            <person name="Meinhardt L.W."/>
            <person name="Bailey B.A."/>
            <person name="Cohen S.P."/>
        </authorList>
    </citation>
    <scope>NUCLEOTIDE SEQUENCE [LARGE SCALE GENOMIC DNA]</scope>
    <source>
        <strain evidence="3 4">MS-2</strain>
    </source>
</reference>
<sequence length="190" mass="20624">MSNKVFAVIGIDDIGTHLVNGFVAKGVTPVILTRKSSNTNFATKFPDTSLAMVRVESYENVDEVAKTLKENNIEVVCTLANAVLALQYPLSEAAKQTGVKLNWTGSFFGYLSFFTGQDENGKVNVLGKGDKPVSFTDEADIGGLTAHVLTALPPKELENRCFCIEGDHATVVEMGKEARQGDRLYQSCTR</sequence>
<protein>
    <submittedName>
        <fullName evidence="3">Uncharacterized protein</fullName>
    </submittedName>
</protein>
<evidence type="ECO:0000313" key="4">
    <source>
        <dbReference type="Proteomes" id="UP001437256"/>
    </source>
</evidence>
<proteinExistence type="predicted"/>
<dbReference type="InterPro" id="IPR051609">
    <property type="entry name" value="NmrA/Isoflavone_reductase-like"/>
</dbReference>
<evidence type="ECO:0000256" key="1">
    <source>
        <dbReference type="ARBA" id="ARBA00022857"/>
    </source>
</evidence>
<name>A0ABR2ZVY3_9AGAR</name>
<gene>
    <name evidence="3" type="ORF">AAF712_007428</name>
</gene>
<dbReference type="PANTHER" id="PTHR47706:SF9">
    <property type="entry name" value="NMRA-LIKE DOMAIN-CONTAINING PROTEIN-RELATED"/>
    <property type="match status" value="1"/>
</dbReference>